<dbReference type="SUPFAM" id="SSF55021">
    <property type="entry name" value="ACT-like"/>
    <property type="match status" value="1"/>
</dbReference>
<dbReference type="GO" id="GO:0006565">
    <property type="term" value="P:L-serine catabolic process"/>
    <property type="evidence" value="ECO:0007669"/>
    <property type="project" value="TreeGrafter"/>
</dbReference>
<dbReference type="NCBIfam" id="TIGR01127">
    <property type="entry name" value="ilvA_1Cterm"/>
    <property type="match status" value="1"/>
</dbReference>
<gene>
    <name evidence="9" type="ORF">AZI86_17625</name>
</gene>
<dbReference type="FunFam" id="3.40.50.1100:FF:000005">
    <property type="entry name" value="Threonine dehydratase catabolic"/>
    <property type="match status" value="1"/>
</dbReference>
<evidence type="ECO:0000256" key="6">
    <source>
        <dbReference type="ARBA" id="ARBA00023239"/>
    </source>
</evidence>
<comment type="caution">
    <text evidence="9">The sequence shown here is derived from an EMBL/GenBank/DDBJ whole genome shotgun (WGS) entry which is preliminary data.</text>
</comment>
<keyword evidence="5" id="KW-0663">Pyridoxal phosphate</keyword>
<dbReference type="RefSeq" id="WP_061836609.1">
    <property type="nucleotide sequence ID" value="NZ_LUKE01000006.1"/>
</dbReference>
<dbReference type="Gene3D" id="3.30.70.260">
    <property type="match status" value="1"/>
</dbReference>
<evidence type="ECO:0000256" key="4">
    <source>
        <dbReference type="ARBA" id="ARBA00022624"/>
    </source>
</evidence>
<evidence type="ECO:0000256" key="1">
    <source>
        <dbReference type="ARBA" id="ARBA00001933"/>
    </source>
</evidence>
<dbReference type="FunFam" id="3.40.50.1100:FF:000007">
    <property type="entry name" value="L-threonine dehydratase catabolic TdcB"/>
    <property type="match status" value="1"/>
</dbReference>
<dbReference type="InterPro" id="IPR001926">
    <property type="entry name" value="TrpB-like_PALP"/>
</dbReference>
<dbReference type="UniPathway" id="UPA00047">
    <property type="reaction ID" value="UER00054"/>
</dbReference>
<accession>A0A150WEK5</accession>
<dbReference type="SUPFAM" id="SSF53686">
    <property type="entry name" value="Tryptophan synthase beta subunit-like PLP-dependent enzymes"/>
    <property type="match status" value="1"/>
</dbReference>
<dbReference type="InterPro" id="IPR005789">
    <property type="entry name" value="Thr_deHydtase_catblc"/>
</dbReference>
<comment type="pathway">
    <text evidence="2">Amino-acid biosynthesis; L-isoleucine biosynthesis; 2-oxobutanoate from L-threonine: step 1/1.</text>
</comment>
<keyword evidence="4" id="KW-0100">Branched-chain amino acid biosynthesis</keyword>
<dbReference type="Gene3D" id="3.40.50.1100">
    <property type="match status" value="2"/>
</dbReference>
<evidence type="ECO:0000313" key="10">
    <source>
        <dbReference type="Proteomes" id="UP000075320"/>
    </source>
</evidence>
<organism evidence="9 10">
    <name type="scientific">Bdellovibrio bacteriovorus</name>
    <dbReference type="NCBI Taxonomy" id="959"/>
    <lineage>
        <taxon>Bacteria</taxon>
        <taxon>Pseudomonadati</taxon>
        <taxon>Bdellovibrionota</taxon>
        <taxon>Bdellovibrionia</taxon>
        <taxon>Bdellovibrionales</taxon>
        <taxon>Pseudobdellovibrionaceae</taxon>
        <taxon>Bdellovibrio</taxon>
    </lineage>
</organism>
<dbReference type="OrthoDB" id="5288737at2"/>
<dbReference type="GO" id="GO:0009097">
    <property type="term" value="P:isoleucine biosynthetic process"/>
    <property type="evidence" value="ECO:0007669"/>
    <property type="project" value="UniProtKB-UniPathway"/>
</dbReference>
<dbReference type="AlphaFoldDB" id="A0A150WEK5"/>
<dbReference type="Proteomes" id="UP000075320">
    <property type="component" value="Unassembled WGS sequence"/>
</dbReference>
<dbReference type="GO" id="GO:0003941">
    <property type="term" value="F:L-serine ammonia-lyase activity"/>
    <property type="evidence" value="ECO:0007669"/>
    <property type="project" value="UniProtKB-EC"/>
</dbReference>
<proteinExistence type="inferred from homology"/>
<dbReference type="CDD" id="cd04886">
    <property type="entry name" value="ACT_ThrD-II-like"/>
    <property type="match status" value="1"/>
</dbReference>
<keyword evidence="10" id="KW-1185">Reference proteome</keyword>
<keyword evidence="6 9" id="KW-0456">Lyase</keyword>
<dbReference type="EMBL" id="LUKE01000006">
    <property type="protein sequence ID" value="KYG61527.1"/>
    <property type="molecule type" value="Genomic_DNA"/>
</dbReference>
<dbReference type="PANTHER" id="PTHR48078:SF6">
    <property type="entry name" value="L-THREONINE DEHYDRATASE CATABOLIC TDCB"/>
    <property type="match status" value="1"/>
</dbReference>
<reference evidence="9 10" key="1">
    <citation type="submission" date="2016-03" db="EMBL/GenBank/DDBJ databases">
        <authorList>
            <person name="Ploux O."/>
        </authorList>
    </citation>
    <scope>NUCLEOTIDE SEQUENCE [LARGE SCALE GENOMIC DNA]</scope>
    <source>
        <strain evidence="9 10">R0</strain>
    </source>
</reference>
<dbReference type="InterPro" id="IPR000634">
    <property type="entry name" value="Ser/Thr_deHydtase_PyrdxlP-BS"/>
</dbReference>
<dbReference type="InterPro" id="IPR045865">
    <property type="entry name" value="ACT-like_dom_sf"/>
</dbReference>
<dbReference type="PROSITE" id="PS00165">
    <property type="entry name" value="DEHYDRATASE_SER_THR"/>
    <property type="match status" value="1"/>
</dbReference>
<evidence type="ECO:0000256" key="5">
    <source>
        <dbReference type="ARBA" id="ARBA00022898"/>
    </source>
</evidence>
<name>A0A150WEK5_BDEBC</name>
<comment type="catalytic activity">
    <reaction evidence="7">
        <text>L-serine = pyruvate + NH4(+)</text>
        <dbReference type="Rhea" id="RHEA:19169"/>
        <dbReference type="ChEBI" id="CHEBI:15361"/>
        <dbReference type="ChEBI" id="CHEBI:28938"/>
        <dbReference type="ChEBI" id="CHEBI:33384"/>
        <dbReference type="EC" id="4.3.1.17"/>
    </reaction>
</comment>
<dbReference type="InterPro" id="IPR050147">
    <property type="entry name" value="Ser/Thr_Dehydratase"/>
</dbReference>
<dbReference type="Pfam" id="PF00291">
    <property type="entry name" value="PALP"/>
    <property type="match status" value="1"/>
</dbReference>
<comment type="cofactor">
    <cofactor evidence="1">
        <name>pyridoxal 5'-phosphate</name>
        <dbReference type="ChEBI" id="CHEBI:597326"/>
    </cofactor>
</comment>
<dbReference type="InterPro" id="IPR036052">
    <property type="entry name" value="TrpB-like_PALP_sf"/>
</dbReference>
<sequence>MKVTFADIQKAREHLKGVISPTEMTHSISASKLINQDAANAETEIYFKYENTQRTGSFKFRGAYNKISNLTPEEKARGVVASSAGNHAQGVALSATIAGVQATIVMPENASINKAAATRSYGANVVLHGEIYDEAFEHAQKLEKEKGFTFVHPYQDPYVIAGQGTIGIEILEKVPDLDTVIVPIGGGGLISGIALAVKTIRPNIRVIGVQSDRSPGMAYMFRKETLAHIKRTPTIADGIAIKNPSPTMYENFISKYVDEVVTVSDDEIAEAIVFLMERTKAVSEGSGAAAMAAIMNRPLKLGKKCCVIISGGNIDLNIVSKIIDRGQILRGRLCELSVIVDDLPGNLNRLTEAIASQKANILEVRHDRVSQGLSLRETRIDFVLETTSIEHVERIKKALESTGAKICLKET</sequence>
<dbReference type="PROSITE" id="PS51671">
    <property type="entry name" value="ACT"/>
    <property type="match status" value="1"/>
</dbReference>
<dbReference type="CDD" id="cd01562">
    <property type="entry name" value="Thr-dehyd"/>
    <property type="match status" value="1"/>
</dbReference>
<feature type="domain" description="ACT" evidence="8">
    <location>
        <begin position="335"/>
        <end position="411"/>
    </location>
</feature>
<protein>
    <submittedName>
        <fullName evidence="9">Threonine ammonia-lyase</fullName>
    </submittedName>
</protein>
<evidence type="ECO:0000259" key="8">
    <source>
        <dbReference type="PROSITE" id="PS51671"/>
    </source>
</evidence>
<dbReference type="InterPro" id="IPR044561">
    <property type="entry name" value="ACT_ThrD-II-like"/>
</dbReference>
<comment type="similarity">
    <text evidence="3">Belongs to the serine/threonine dehydratase family.</text>
</comment>
<keyword evidence="4" id="KW-0028">Amino-acid biosynthesis</keyword>
<dbReference type="InterPro" id="IPR002912">
    <property type="entry name" value="ACT_dom"/>
</dbReference>
<dbReference type="GO" id="GO:0030170">
    <property type="term" value="F:pyridoxal phosphate binding"/>
    <property type="evidence" value="ECO:0007669"/>
    <property type="project" value="InterPro"/>
</dbReference>
<keyword evidence="4" id="KW-0412">Isoleucine biosynthesis</keyword>
<evidence type="ECO:0000256" key="3">
    <source>
        <dbReference type="ARBA" id="ARBA00010869"/>
    </source>
</evidence>
<dbReference type="GO" id="GO:0004794">
    <property type="term" value="F:threonine deaminase activity"/>
    <property type="evidence" value="ECO:0007669"/>
    <property type="project" value="InterPro"/>
</dbReference>
<evidence type="ECO:0000313" key="9">
    <source>
        <dbReference type="EMBL" id="KYG61527.1"/>
    </source>
</evidence>
<dbReference type="PANTHER" id="PTHR48078">
    <property type="entry name" value="THREONINE DEHYDRATASE, MITOCHONDRIAL-RELATED"/>
    <property type="match status" value="1"/>
</dbReference>
<evidence type="ECO:0000256" key="7">
    <source>
        <dbReference type="ARBA" id="ARBA00049406"/>
    </source>
</evidence>
<evidence type="ECO:0000256" key="2">
    <source>
        <dbReference type="ARBA" id="ARBA00004810"/>
    </source>
</evidence>
<dbReference type="GO" id="GO:0006567">
    <property type="term" value="P:L-threonine catabolic process"/>
    <property type="evidence" value="ECO:0007669"/>
    <property type="project" value="InterPro"/>
</dbReference>